<keyword evidence="3" id="KW-1185">Reference proteome</keyword>
<comment type="caution">
    <text evidence="2">The sequence shown here is derived from an EMBL/GenBank/DDBJ whole genome shotgun (WGS) entry which is preliminary data.</text>
</comment>
<evidence type="ECO:0000259" key="1">
    <source>
        <dbReference type="Pfam" id="PF00156"/>
    </source>
</evidence>
<protein>
    <submittedName>
        <fullName evidence="2">Phosphoribosyltransferase</fullName>
    </submittedName>
</protein>
<dbReference type="GO" id="GO:0016757">
    <property type="term" value="F:glycosyltransferase activity"/>
    <property type="evidence" value="ECO:0007669"/>
    <property type="project" value="UniProtKB-KW"/>
</dbReference>
<keyword evidence="2" id="KW-0328">Glycosyltransferase</keyword>
<organism evidence="2 3">
    <name type="scientific">Lysobacter korlensis</name>
    <dbReference type="NCBI Taxonomy" id="553636"/>
    <lineage>
        <taxon>Bacteria</taxon>
        <taxon>Pseudomonadati</taxon>
        <taxon>Pseudomonadota</taxon>
        <taxon>Gammaproteobacteria</taxon>
        <taxon>Lysobacterales</taxon>
        <taxon>Lysobacteraceae</taxon>
        <taxon>Lysobacter</taxon>
    </lineage>
</organism>
<evidence type="ECO:0000313" key="2">
    <source>
        <dbReference type="EMBL" id="MFC0681636.1"/>
    </source>
</evidence>
<sequence>MQTRLGRATLELEDGIMRFRDRTDAGEQLAERLARAEPGAAPIVLGLPRGGVVVAGPVARALGAPLDVLVIRKLGSPANAEYAVGAIGEGGVRVVDAKGLRGTGVTERSLAAIERQEFRELQRRTALYRAGRLPLNLSGRTAVLVDDGVATGATARAACLVSRAIGARRTVLAVPVAPRDWTDGLADVADELIALQTPSPFFAVGQWYERFGQTSDDEVLATLRDHPGTDQPHQREEDR</sequence>
<feature type="domain" description="Phosphoribosyltransferase" evidence="1">
    <location>
        <begin position="25"/>
        <end position="178"/>
    </location>
</feature>
<proteinExistence type="predicted"/>
<reference evidence="2 3" key="1">
    <citation type="submission" date="2024-09" db="EMBL/GenBank/DDBJ databases">
        <authorList>
            <person name="Sun Q."/>
            <person name="Mori K."/>
        </authorList>
    </citation>
    <scope>NUCLEOTIDE SEQUENCE [LARGE SCALE GENOMIC DNA]</scope>
    <source>
        <strain evidence="2 3">KCTC 23076</strain>
    </source>
</reference>
<name>A0ABV6RXC0_9GAMM</name>
<dbReference type="Proteomes" id="UP001589896">
    <property type="component" value="Unassembled WGS sequence"/>
</dbReference>
<evidence type="ECO:0000313" key="3">
    <source>
        <dbReference type="Proteomes" id="UP001589896"/>
    </source>
</evidence>
<dbReference type="Gene3D" id="3.40.50.2020">
    <property type="match status" value="1"/>
</dbReference>
<dbReference type="Pfam" id="PF00156">
    <property type="entry name" value="Pribosyltran"/>
    <property type="match status" value="1"/>
</dbReference>
<dbReference type="RefSeq" id="WP_386674614.1">
    <property type="nucleotide sequence ID" value="NZ_JBHLTG010000008.1"/>
</dbReference>
<dbReference type="CDD" id="cd06223">
    <property type="entry name" value="PRTases_typeI"/>
    <property type="match status" value="1"/>
</dbReference>
<keyword evidence="2" id="KW-0808">Transferase</keyword>
<accession>A0ABV6RXC0</accession>
<dbReference type="SUPFAM" id="SSF53271">
    <property type="entry name" value="PRTase-like"/>
    <property type="match status" value="1"/>
</dbReference>
<gene>
    <name evidence="2" type="ORF">ACFFGH_27720</name>
</gene>
<dbReference type="InterPro" id="IPR000836">
    <property type="entry name" value="PRTase_dom"/>
</dbReference>
<dbReference type="InterPro" id="IPR029057">
    <property type="entry name" value="PRTase-like"/>
</dbReference>
<dbReference type="EMBL" id="JBHLTG010000008">
    <property type="protein sequence ID" value="MFC0681636.1"/>
    <property type="molecule type" value="Genomic_DNA"/>
</dbReference>
<dbReference type="Gene3D" id="3.30.1310.20">
    <property type="entry name" value="PRTase-like"/>
    <property type="match status" value="1"/>
</dbReference>